<proteinExistence type="predicted"/>
<dbReference type="InterPro" id="IPR003646">
    <property type="entry name" value="SH3-like_bac-type"/>
</dbReference>
<dbReference type="Gene3D" id="2.30.30.40">
    <property type="entry name" value="SH3 Domains"/>
    <property type="match status" value="1"/>
</dbReference>
<feature type="signal peptide" evidence="1">
    <location>
        <begin position="1"/>
        <end position="19"/>
    </location>
</feature>
<dbReference type="RefSeq" id="WP_100790523.1">
    <property type="nucleotide sequence ID" value="NZ_NPDQ01000003.1"/>
</dbReference>
<dbReference type="AlphaFoldDB" id="A0A2M9Y3H4"/>
<organism evidence="3 4">
    <name type="scientific">Leptospira brenneri</name>
    <dbReference type="NCBI Taxonomy" id="2023182"/>
    <lineage>
        <taxon>Bacteria</taxon>
        <taxon>Pseudomonadati</taxon>
        <taxon>Spirochaetota</taxon>
        <taxon>Spirochaetia</taxon>
        <taxon>Leptospirales</taxon>
        <taxon>Leptospiraceae</taxon>
        <taxon>Leptospira</taxon>
    </lineage>
</organism>
<protein>
    <submittedName>
        <fullName evidence="3">SH3 domain-containing protein</fullName>
    </submittedName>
</protein>
<feature type="domain" description="SH3b" evidence="2">
    <location>
        <begin position="43"/>
        <end position="94"/>
    </location>
</feature>
<gene>
    <name evidence="3" type="ORF">EHQ30_14240</name>
</gene>
<evidence type="ECO:0000256" key="1">
    <source>
        <dbReference type="SAM" id="SignalP"/>
    </source>
</evidence>
<keyword evidence="1" id="KW-0732">Signal</keyword>
<comment type="caution">
    <text evidence="3">The sequence shown here is derived from an EMBL/GenBank/DDBJ whole genome shotgun (WGS) entry which is preliminary data.</text>
</comment>
<dbReference type="OrthoDB" id="338432at2"/>
<dbReference type="EMBL" id="RQFP01000014">
    <property type="protein sequence ID" value="TGK92140.1"/>
    <property type="molecule type" value="Genomic_DNA"/>
</dbReference>
<keyword evidence="4" id="KW-1185">Reference proteome</keyword>
<accession>A0A2M9Y3H4</accession>
<dbReference type="PROSITE" id="PS51257">
    <property type="entry name" value="PROKAR_LIPOPROTEIN"/>
    <property type="match status" value="1"/>
</dbReference>
<dbReference type="Pfam" id="PF08239">
    <property type="entry name" value="SH3_3"/>
    <property type="match status" value="1"/>
</dbReference>
<dbReference type="Proteomes" id="UP000297891">
    <property type="component" value="Unassembled WGS sequence"/>
</dbReference>
<evidence type="ECO:0000313" key="3">
    <source>
        <dbReference type="EMBL" id="TGK92140.1"/>
    </source>
</evidence>
<sequence length="171" mass="19467">MKNKIVLLMIIGASFTACSKNAEVVWHKNCDAKTNKASLDFTVPLYSEADSNSKVVEFVPTGTVVKVFGSRNHNVWAPKYFIKVQTAKNEGYMSPRCFVVSQNPENSVWRYSKGLVKEYNPFYSPTDKEHYPRGYEYGSLKDLPKDKIPLSDLTKGLEEVPYVNKNMLKQN</sequence>
<evidence type="ECO:0000313" key="4">
    <source>
        <dbReference type="Proteomes" id="UP000297891"/>
    </source>
</evidence>
<dbReference type="NCBIfam" id="NF047704">
    <property type="entry name" value="Lsa16_fam_lipo"/>
    <property type="match status" value="1"/>
</dbReference>
<reference evidence="3" key="1">
    <citation type="journal article" date="2019" name="PLoS Negl. Trop. Dis.">
        <title>Revisiting the worldwide diversity of Leptospira species in the environment.</title>
        <authorList>
            <person name="Vincent A.T."/>
            <person name="Schiettekatte O."/>
            <person name="Bourhy P."/>
            <person name="Veyrier F.J."/>
            <person name="Picardeau M."/>
        </authorList>
    </citation>
    <scope>NUCLEOTIDE SEQUENCE [LARGE SCALE GENOMIC DNA]</scope>
    <source>
        <strain evidence="3">201800277</strain>
    </source>
</reference>
<evidence type="ECO:0000259" key="2">
    <source>
        <dbReference type="Pfam" id="PF08239"/>
    </source>
</evidence>
<feature type="chain" id="PRO_5044383737" evidence="1">
    <location>
        <begin position="20"/>
        <end position="171"/>
    </location>
</feature>
<name>A0A2M9Y3H4_9LEPT</name>